<evidence type="ECO:0000313" key="12">
    <source>
        <dbReference type="Proteomes" id="UP000251942"/>
    </source>
</evidence>
<evidence type="ECO:0000256" key="8">
    <source>
        <dbReference type="RuleBase" id="RU363068"/>
    </source>
</evidence>
<protein>
    <recommendedName>
        <fullName evidence="2 6">S-formylglutathione hydrolase</fullName>
        <ecNumber evidence="2 6">3.1.2.12</ecNumber>
    </recommendedName>
</protein>
<evidence type="ECO:0000256" key="4">
    <source>
        <dbReference type="ARBA" id="ARBA00022801"/>
    </source>
</evidence>
<dbReference type="Proteomes" id="UP000054698">
    <property type="component" value="Unassembled WGS sequence"/>
</dbReference>
<dbReference type="Proteomes" id="UP000251942">
    <property type="component" value="Unassembled WGS sequence"/>
</dbReference>
<keyword evidence="3 8" id="KW-0719">Serine esterase</keyword>
<accession>A0A0W0TK90</accession>
<evidence type="ECO:0000256" key="7">
    <source>
        <dbReference type="PIRSR" id="PIRSR614186-1"/>
    </source>
</evidence>
<dbReference type="FunFam" id="3.40.50.1820:FF:000002">
    <property type="entry name" value="S-formylglutathione hydrolase"/>
    <property type="match status" value="1"/>
</dbReference>
<dbReference type="STRING" id="453.Lfee_2333"/>
<dbReference type="GO" id="GO:0046294">
    <property type="term" value="P:formaldehyde catabolic process"/>
    <property type="evidence" value="ECO:0007669"/>
    <property type="project" value="InterPro"/>
</dbReference>
<evidence type="ECO:0000256" key="3">
    <source>
        <dbReference type="ARBA" id="ARBA00022487"/>
    </source>
</evidence>
<proteinExistence type="inferred from homology"/>
<gene>
    <name evidence="9" type="primary">frmC</name>
    <name evidence="9" type="ORF">Lfee_2333</name>
    <name evidence="10" type="ORF">NCTC12022_00986</name>
</gene>
<dbReference type="OrthoDB" id="9782200at2"/>
<dbReference type="InterPro" id="IPR029058">
    <property type="entry name" value="AB_hydrolase_fold"/>
</dbReference>
<dbReference type="PANTHER" id="PTHR10061:SF0">
    <property type="entry name" value="S-FORMYLGLUTATHIONE HYDROLASE"/>
    <property type="match status" value="1"/>
</dbReference>
<evidence type="ECO:0000256" key="2">
    <source>
        <dbReference type="ARBA" id="ARBA00012479"/>
    </source>
</evidence>
<dbReference type="InterPro" id="IPR014186">
    <property type="entry name" value="S-formylglutathione_hydrol"/>
</dbReference>
<dbReference type="PATRIC" id="fig|453.4.peg.2555"/>
<evidence type="ECO:0000256" key="5">
    <source>
        <dbReference type="ARBA" id="ARBA00047590"/>
    </source>
</evidence>
<evidence type="ECO:0000313" key="9">
    <source>
        <dbReference type="EMBL" id="KTC95971.1"/>
    </source>
</evidence>
<organism evidence="9 11">
    <name type="scientific">Legionella feeleii</name>
    <dbReference type="NCBI Taxonomy" id="453"/>
    <lineage>
        <taxon>Bacteria</taxon>
        <taxon>Pseudomonadati</taxon>
        <taxon>Pseudomonadota</taxon>
        <taxon>Gammaproteobacteria</taxon>
        <taxon>Legionellales</taxon>
        <taxon>Legionellaceae</taxon>
        <taxon>Legionella</taxon>
    </lineage>
</organism>
<evidence type="ECO:0000313" key="11">
    <source>
        <dbReference type="Proteomes" id="UP000054698"/>
    </source>
</evidence>
<evidence type="ECO:0000256" key="6">
    <source>
        <dbReference type="NCBIfam" id="TIGR02821"/>
    </source>
</evidence>
<dbReference type="SUPFAM" id="SSF53474">
    <property type="entry name" value="alpha/beta-Hydrolases"/>
    <property type="match status" value="1"/>
</dbReference>
<reference evidence="10 12" key="2">
    <citation type="submission" date="2018-06" db="EMBL/GenBank/DDBJ databases">
        <authorList>
            <consortium name="Pathogen Informatics"/>
            <person name="Doyle S."/>
        </authorList>
    </citation>
    <scope>NUCLEOTIDE SEQUENCE [LARGE SCALE GENOMIC DNA]</scope>
    <source>
        <strain evidence="10 12">NCTC12022</strain>
    </source>
</reference>
<dbReference type="InterPro" id="IPR000801">
    <property type="entry name" value="Esterase-like"/>
</dbReference>
<comment type="catalytic activity">
    <reaction evidence="5 8">
        <text>S-formylglutathione + H2O = formate + glutathione + H(+)</text>
        <dbReference type="Rhea" id="RHEA:14961"/>
        <dbReference type="ChEBI" id="CHEBI:15377"/>
        <dbReference type="ChEBI" id="CHEBI:15378"/>
        <dbReference type="ChEBI" id="CHEBI:15740"/>
        <dbReference type="ChEBI" id="CHEBI:57688"/>
        <dbReference type="ChEBI" id="CHEBI:57925"/>
        <dbReference type="EC" id="3.1.2.12"/>
    </reaction>
</comment>
<dbReference type="NCBIfam" id="TIGR02821">
    <property type="entry name" value="fghA_ester_D"/>
    <property type="match status" value="1"/>
</dbReference>
<feature type="active site" description="Charge relay system" evidence="7">
    <location>
        <position position="259"/>
    </location>
</feature>
<dbReference type="GO" id="GO:0005829">
    <property type="term" value="C:cytosol"/>
    <property type="evidence" value="ECO:0007669"/>
    <property type="project" value="TreeGrafter"/>
</dbReference>
<dbReference type="EMBL" id="UASS01000008">
    <property type="protein sequence ID" value="SPX60269.1"/>
    <property type="molecule type" value="Genomic_DNA"/>
</dbReference>
<evidence type="ECO:0000256" key="1">
    <source>
        <dbReference type="ARBA" id="ARBA00005622"/>
    </source>
</evidence>
<feature type="active site" description="Charge relay system" evidence="7">
    <location>
        <position position="226"/>
    </location>
</feature>
<dbReference type="GO" id="GO:0018738">
    <property type="term" value="F:S-formylglutathione hydrolase activity"/>
    <property type="evidence" value="ECO:0007669"/>
    <property type="project" value="UniProtKB-UniRule"/>
</dbReference>
<keyword evidence="4 8" id="KW-0378">Hydrolase</keyword>
<dbReference type="PANTHER" id="PTHR10061">
    <property type="entry name" value="S-FORMYLGLUTATHIONE HYDROLASE"/>
    <property type="match status" value="1"/>
</dbReference>
<comment type="function">
    <text evidence="8">Serine hydrolase involved in the detoxification of formaldehyde.</text>
</comment>
<feature type="active site" description="Charge relay system" evidence="7">
    <location>
        <position position="149"/>
    </location>
</feature>
<comment type="similarity">
    <text evidence="1 8">Belongs to the esterase D family.</text>
</comment>
<dbReference type="EMBL" id="LNYB01000082">
    <property type="protein sequence ID" value="KTC95971.1"/>
    <property type="molecule type" value="Genomic_DNA"/>
</dbReference>
<dbReference type="GO" id="GO:0052689">
    <property type="term" value="F:carboxylic ester hydrolase activity"/>
    <property type="evidence" value="ECO:0007669"/>
    <property type="project" value="UniProtKB-KW"/>
</dbReference>
<name>A0A0W0TK90_9GAMM</name>
<dbReference type="EC" id="3.1.2.12" evidence="2 6"/>
<keyword evidence="11" id="KW-1185">Reference proteome</keyword>
<sequence length="281" mass="31641">MAIEMIEEHRCFNGVQGVYSHQSSLTNSLMRFAVFLPAMTSTKKLPALYWLSGLTCNEQNFITKAGAQRVAAELGLILIVPDTSPRGIEIPGDRESYDFGIGAGFYVDATEYPWAKHYQMSCYISDELPKLINQHFPVNPERTGIFGHSMGGHGALVLALKNSQQYRSVSAFAPICAPMQCPWGRKAFAGYLGQNEEAWKNYDATELVEKMGWPHSFILIDQGLQDPFLQEQLKPELLQAACLRAGVQLNLRMQKGYDHSYYFIASFIEDHLRFHASLLYS</sequence>
<evidence type="ECO:0000313" key="10">
    <source>
        <dbReference type="EMBL" id="SPX60269.1"/>
    </source>
</evidence>
<reference evidence="9 11" key="1">
    <citation type="submission" date="2015-11" db="EMBL/GenBank/DDBJ databases">
        <title>Genomic analysis of 38 Legionella species identifies large and diverse effector repertoires.</title>
        <authorList>
            <person name="Burstein D."/>
            <person name="Amaro F."/>
            <person name="Zusman T."/>
            <person name="Lifshitz Z."/>
            <person name="Cohen O."/>
            <person name="Gilbert J.A."/>
            <person name="Pupko T."/>
            <person name="Shuman H.A."/>
            <person name="Segal G."/>
        </authorList>
    </citation>
    <scope>NUCLEOTIDE SEQUENCE [LARGE SCALE GENOMIC DNA]</scope>
    <source>
        <strain evidence="9 11">WO-44C</strain>
    </source>
</reference>
<dbReference type="AlphaFoldDB" id="A0A0W0TK90"/>
<dbReference type="Gene3D" id="3.40.50.1820">
    <property type="entry name" value="alpha/beta hydrolase"/>
    <property type="match status" value="1"/>
</dbReference>
<dbReference type="Pfam" id="PF00756">
    <property type="entry name" value="Esterase"/>
    <property type="match status" value="1"/>
</dbReference>